<organism evidence="2 3">
    <name type="scientific">Mycena albidolilacea</name>
    <dbReference type="NCBI Taxonomy" id="1033008"/>
    <lineage>
        <taxon>Eukaryota</taxon>
        <taxon>Fungi</taxon>
        <taxon>Dikarya</taxon>
        <taxon>Basidiomycota</taxon>
        <taxon>Agaricomycotina</taxon>
        <taxon>Agaricomycetes</taxon>
        <taxon>Agaricomycetidae</taxon>
        <taxon>Agaricales</taxon>
        <taxon>Marasmiineae</taxon>
        <taxon>Mycenaceae</taxon>
        <taxon>Mycena</taxon>
    </lineage>
</organism>
<feature type="region of interest" description="Disordered" evidence="1">
    <location>
        <begin position="93"/>
        <end position="139"/>
    </location>
</feature>
<feature type="region of interest" description="Disordered" evidence="1">
    <location>
        <begin position="264"/>
        <end position="296"/>
    </location>
</feature>
<evidence type="ECO:0000313" key="2">
    <source>
        <dbReference type="EMBL" id="KAJ7302567.1"/>
    </source>
</evidence>
<evidence type="ECO:0000313" key="3">
    <source>
        <dbReference type="Proteomes" id="UP001218218"/>
    </source>
</evidence>
<comment type="caution">
    <text evidence="2">The sequence shown here is derived from an EMBL/GenBank/DDBJ whole genome shotgun (WGS) entry which is preliminary data.</text>
</comment>
<feature type="compositionally biased region" description="Basic and acidic residues" evidence="1">
    <location>
        <begin position="442"/>
        <end position="452"/>
    </location>
</feature>
<reference evidence="2" key="1">
    <citation type="submission" date="2023-03" db="EMBL/GenBank/DDBJ databases">
        <title>Massive genome expansion in bonnet fungi (Mycena s.s.) driven by repeated elements and novel gene families across ecological guilds.</title>
        <authorList>
            <consortium name="Lawrence Berkeley National Laboratory"/>
            <person name="Harder C.B."/>
            <person name="Miyauchi S."/>
            <person name="Viragh M."/>
            <person name="Kuo A."/>
            <person name="Thoen E."/>
            <person name="Andreopoulos B."/>
            <person name="Lu D."/>
            <person name="Skrede I."/>
            <person name="Drula E."/>
            <person name="Henrissat B."/>
            <person name="Morin E."/>
            <person name="Kohler A."/>
            <person name="Barry K."/>
            <person name="LaButti K."/>
            <person name="Morin E."/>
            <person name="Salamov A."/>
            <person name="Lipzen A."/>
            <person name="Mereny Z."/>
            <person name="Hegedus B."/>
            <person name="Baldrian P."/>
            <person name="Stursova M."/>
            <person name="Weitz H."/>
            <person name="Taylor A."/>
            <person name="Grigoriev I.V."/>
            <person name="Nagy L.G."/>
            <person name="Martin F."/>
            <person name="Kauserud H."/>
        </authorList>
    </citation>
    <scope>NUCLEOTIDE SEQUENCE</scope>
    <source>
        <strain evidence="2">CBHHK002</strain>
    </source>
</reference>
<dbReference type="EMBL" id="JARIHO010000114">
    <property type="protein sequence ID" value="KAJ7302567.1"/>
    <property type="molecule type" value="Genomic_DNA"/>
</dbReference>
<keyword evidence="3" id="KW-1185">Reference proteome</keyword>
<proteinExistence type="predicted"/>
<feature type="compositionally biased region" description="Pro residues" evidence="1">
    <location>
        <begin position="98"/>
        <end position="117"/>
    </location>
</feature>
<feature type="compositionally biased region" description="Acidic residues" evidence="1">
    <location>
        <begin position="415"/>
        <end position="428"/>
    </location>
</feature>
<protein>
    <submittedName>
        <fullName evidence="2">Uncharacterized protein</fullName>
    </submittedName>
</protein>
<accession>A0AAD6Z077</accession>
<feature type="region of interest" description="Disordered" evidence="1">
    <location>
        <begin position="676"/>
        <end position="705"/>
    </location>
</feature>
<gene>
    <name evidence="2" type="ORF">DFH08DRAFT_826453</name>
</gene>
<evidence type="ECO:0000256" key="1">
    <source>
        <dbReference type="SAM" id="MobiDB-lite"/>
    </source>
</evidence>
<name>A0AAD6Z077_9AGAR</name>
<dbReference type="Proteomes" id="UP001218218">
    <property type="component" value="Unassembled WGS sequence"/>
</dbReference>
<feature type="compositionally biased region" description="Basic and acidic residues" evidence="1">
    <location>
        <begin position="683"/>
        <end position="694"/>
    </location>
</feature>
<sequence>MSSAYQACAPVYYPNPGQEDPRERSVTAGQLFYTVGIGYVPGIYTDECLLIRYRGGLARDQVSGFSDARWKKSFTYEGAVAIWNDMCERYHDHDASPPASPSPMPSPPPVAARPSPQPHASSSSSGFTQRAPHVQVESRRKRGLWREGETLWGIEGTPVLFEDRGQWLRVKRRGILVVIPQQLAGGVRSPRGLPSVGVPVPSIETPGVHRTRDLRAVPPECKRGVFREFGVREWRVFEFVEELKDVNINMYCVQHEQFIEKVGASDVPGSGSGPSPAQARGFQARPGPSPTRFSTGPRARAFLPGFAGQDELIENEAGGAAKSCLGISSSSVDDSVQEARTRGIHTRPQCRFGEGRLILRQNHGFRCIYILHDLNAAGSSSVPPARINQSGCSRKPNSALKEGFGVWNACLADEPDEGEDDRDIEEDFSTPGLGPSPTRPGLKPDGRVRPEVLPDPSPAQAPGFQARPDPDNTSWGDGRLPGRYNTSTAIFPLFHHIREIGMVGASALILSLGDPGSCMEARLRGVGTWRDGWNGDRELERHVVYFLKTGKLSDFQGQQEEVLQGWVLTYSNASKLGKTRGVWKPLFHAYWDKFPWQLPLKQDPDANDPNDYALKPQTTEEEAKYAKLIPEIEAVTEAFKKESVGVKAAKHLKLRARIAKQLFLAEPQEVQARIKEEAEEEHAEQVTKHEDRVEGLPSLDKDEMEEPGIGAPGHLFKSARVATYYNALDNNPGKGLKWEVANGAIAESALPSWKRIGATAHP</sequence>
<dbReference type="AlphaFoldDB" id="A0AAD6Z077"/>
<feature type="region of interest" description="Disordered" evidence="1">
    <location>
        <begin position="415"/>
        <end position="480"/>
    </location>
</feature>